<feature type="region of interest" description="Disordered" evidence="1">
    <location>
        <begin position="78"/>
        <end position="97"/>
    </location>
</feature>
<evidence type="ECO:0000313" key="2">
    <source>
        <dbReference type="EMBL" id="THX30546.1"/>
    </source>
</evidence>
<feature type="region of interest" description="Disordered" evidence="1">
    <location>
        <begin position="181"/>
        <end position="264"/>
    </location>
</feature>
<name>A0AB74JXT3_AURPU</name>
<evidence type="ECO:0008006" key="4">
    <source>
        <dbReference type="Google" id="ProtNLM"/>
    </source>
</evidence>
<proteinExistence type="predicted"/>
<dbReference type="EMBL" id="QZAT01000030">
    <property type="protein sequence ID" value="THX30546.1"/>
    <property type="molecule type" value="Genomic_DNA"/>
</dbReference>
<comment type="caution">
    <text evidence="2">The sequence shown here is derived from an EMBL/GenBank/DDBJ whole genome shotgun (WGS) entry which is preliminary data.</text>
</comment>
<evidence type="ECO:0000313" key="3">
    <source>
        <dbReference type="Proteomes" id="UP000310374"/>
    </source>
</evidence>
<dbReference type="AlphaFoldDB" id="A0AB74JXT3"/>
<gene>
    <name evidence="2" type="ORF">D6D12_03471</name>
</gene>
<organism evidence="2 3">
    <name type="scientific">Aureobasidium pullulans</name>
    <name type="common">Black yeast</name>
    <name type="synonym">Pullularia pullulans</name>
    <dbReference type="NCBI Taxonomy" id="5580"/>
    <lineage>
        <taxon>Eukaryota</taxon>
        <taxon>Fungi</taxon>
        <taxon>Dikarya</taxon>
        <taxon>Ascomycota</taxon>
        <taxon>Pezizomycotina</taxon>
        <taxon>Dothideomycetes</taxon>
        <taxon>Dothideomycetidae</taxon>
        <taxon>Dothideales</taxon>
        <taxon>Saccotheciaceae</taxon>
        <taxon>Aureobasidium</taxon>
    </lineage>
</organism>
<reference evidence="2 3" key="1">
    <citation type="submission" date="2018-10" db="EMBL/GenBank/DDBJ databases">
        <title>Fifty Aureobasidium pullulans genomes reveal a recombining polyextremotolerant generalist.</title>
        <authorList>
            <person name="Gostincar C."/>
            <person name="Turk M."/>
            <person name="Zajc J."/>
            <person name="Gunde-Cimerman N."/>
        </authorList>
    </citation>
    <scope>NUCLEOTIDE SEQUENCE [LARGE SCALE GENOMIC DNA]</scope>
    <source>
        <strain evidence="2 3">EXF-10081</strain>
    </source>
</reference>
<dbReference type="Proteomes" id="UP000310374">
    <property type="component" value="Unassembled WGS sequence"/>
</dbReference>
<sequence length="574" mass="63003">MGPARYQDVAVQISSFTSMQRANMRPSMLPKLIVAQTPTATTIGEMADSPYSALSMHSRNSSGTSDNYSPLTQTFSFHEHTRHPSSSSSSLATTPPKYEPSIESLNNRISRTTLHDLVEDPHEREDAFDLCDDVFDVNCQCGLEQTHSNSDPYYLSEAEMDPRLCQSASALERPSLDYSLADGPSEFSSDNEAPLKLPKIRSRQNSGDSPVTGLASRVGSRLSSFSKRRDRTPTSPPTTAVHRLGTKSAPVSRVPSRAPSFRMPSAAKPVLTPVDVEAEPTPTPTPTNLTVEPSNPLDIHIPREDEPFDRKALASTPLLPIPIQDPEQIEEDVIQSPLQSPTVVDNTQLARLSMIGPSLSSPVLPEMALVSPALSAHASTNSLGNMHSNQVMSSPDISSMHIVSPQDKWASKLGHANFSVFPEPYLPELYNIHACRKLFEDWESARRQFMHQAARTSEHYGPTSQVYKYTEKKWAEIDAQWKRNHELVVAKTAANGETPVFQPLAEPAPLTDLPALDDPLKFPKLDGSDIVGPMVKYAKIKQKSSSKKSAFLKFFNNVRTPGNTLGRTPTGLGL</sequence>
<accession>A0AB74JXT3</accession>
<evidence type="ECO:0000256" key="1">
    <source>
        <dbReference type="SAM" id="MobiDB-lite"/>
    </source>
</evidence>
<protein>
    <recommendedName>
        <fullName evidence="4">Only prolin and serin are matching in the corresponding protein</fullName>
    </recommendedName>
</protein>